<reference evidence="5 6" key="1">
    <citation type="submission" date="2016-05" db="EMBL/GenBank/DDBJ databases">
        <title>A degradative enzymes factory behind the ericoid mycorrhizal symbiosis.</title>
        <authorList>
            <consortium name="DOE Joint Genome Institute"/>
            <person name="Martino E."/>
            <person name="Morin E."/>
            <person name="Grelet G."/>
            <person name="Kuo A."/>
            <person name="Kohler A."/>
            <person name="Daghino S."/>
            <person name="Barry K."/>
            <person name="Choi C."/>
            <person name="Cichocki N."/>
            <person name="Clum A."/>
            <person name="Copeland A."/>
            <person name="Hainaut M."/>
            <person name="Haridas S."/>
            <person name="Labutti K."/>
            <person name="Lindquist E."/>
            <person name="Lipzen A."/>
            <person name="Khouja H.-R."/>
            <person name="Murat C."/>
            <person name="Ohm R."/>
            <person name="Olson A."/>
            <person name="Spatafora J."/>
            <person name="Veneault-Fourrey C."/>
            <person name="Henrissat B."/>
            <person name="Grigoriev I."/>
            <person name="Martin F."/>
            <person name="Perotto S."/>
        </authorList>
    </citation>
    <scope>NUCLEOTIDE SEQUENCE [LARGE SCALE GENOMIC DNA]</scope>
    <source>
        <strain evidence="5 6">UAMH 7357</strain>
    </source>
</reference>
<dbReference type="CDD" id="cd03057">
    <property type="entry name" value="GST_N_Beta"/>
    <property type="match status" value="1"/>
</dbReference>
<name>A0A2J6PLT1_9HELO</name>
<dbReference type="PROSITE" id="PS50405">
    <property type="entry name" value="GST_CTER"/>
    <property type="match status" value="1"/>
</dbReference>
<dbReference type="SUPFAM" id="SSF47616">
    <property type="entry name" value="GST C-terminal domain-like"/>
    <property type="match status" value="1"/>
</dbReference>
<dbReference type="InterPro" id="IPR040079">
    <property type="entry name" value="Glutathione_S-Trfase"/>
</dbReference>
<dbReference type="CDD" id="cd03188">
    <property type="entry name" value="GST_C_Beta"/>
    <property type="match status" value="1"/>
</dbReference>
<dbReference type="PANTHER" id="PTHR44051">
    <property type="entry name" value="GLUTATHIONE S-TRANSFERASE-RELATED"/>
    <property type="match status" value="1"/>
</dbReference>
<evidence type="ECO:0008006" key="7">
    <source>
        <dbReference type="Google" id="ProtNLM"/>
    </source>
</evidence>
<evidence type="ECO:0000313" key="5">
    <source>
        <dbReference type="EMBL" id="PMD14836.1"/>
    </source>
</evidence>
<dbReference type="InterPro" id="IPR010987">
    <property type="entry name" value="Glutathione-S-Trfase_C-like"/>
</dbReference>
<evidence type="ECO:0000259" key="4">
    <source>
        <dbReference type="PROSITE" id="PS50405"/>
    </source>
</evidence>
<dbReference type="EMBL" id="KZ613518">
    <property type="protein sequence ID" value="PMD14836.1"/>
    <property type="molecule type" value="Genomic_DNA"/>
</dbReference>
<evidence type="ECO:0000259" key="3">
    <source>
        <dbReference type="PROSITE" id="PS50404"/>
    </source>
</evidence>
<dbReference type="InterPro" id="IPR036282">
    <property type="entry name" value="Glutathione-S-Trfase_C_sf"/>
</dbReference>
<dbReference type="OrthoDB" id="2309723at2759"/>
<evidence type="ECO:0000313" key="6">
    <source>
        <dbReference type="Proteomes" id="UP000235672"/>
    </source>
</evidence>
<sequence length="213" mass="24046">MTEPILWIAPGACSLAPHILIHEAEIDFKTVVLSAKAGFPEEYRHVNPKARVPIFQLGDETITEVPAIMTAISQLSPNKHLLGKTNLEIVRTYEWFNWISGTLHGQAFGGLRRPSRFSDDPQTYDSIKAKGKKTVEESFTYIEENLKGNHAVGDTFTAVDAYLLVFYRWGNETGYDMRVKYPKFTGLVMEALKRDSVNAAIEDEGIEFWFAKS</sequence>
<feature type="domain" description="GST N-terminal" evidence="3">
    <location>
        <begin position="1"/>
        <end position="80"/>
    </location>
</feature>
<dbReference type="Proteomes" id="UP000235672">
    <property type="component" value="Unassembled WGS sequence"/>
</dbReference>
<comment type="similarity">
    <text evidence="1 2">Belongs to the GST superfamily.</text>
</comment>
<protein>
    <recommendedName>
        <fullName evidence="7">Glutathione S-transferase</fullName>
    </recommendedName>
</protein>
<dbReference type="SUPFAM" id="SSF52833">
    <property type="entry name" value="Thioredoxin-like"/>
    <property type="match status" value="1"/>
</dbReference>
<dbReference type="PROSITE" id="PS50404">
    <property type="entry name" value="GST_NTER"/>
    <property type="match status" value="1"/>
</dbReference>
<dbReference type="InterPro" id="IPR036249">
    <property type="entry name" value="Thioredoxin-like_sf"/>
</dbReference>
<dbReference type="AlphaFoldDB" id="A0A2J6PLT1"/>
<evidence type="ECO:0000256" key="2">
    <source>
        <dbReference type="RuleBase" id="RU003494"/>
    </source>
</evidence>
<feature type="domain" description="GST C-terminal" evidence="4">
    <location>
        <begin position="85"/>
        <end position="213"/>
    </location>
</feature>
<accession>A0A2J6PLT1</accession>
<dbReference type="Gene3D" id="3.40.30.10">
    <property type="entry name" value="Glutaredoxin"/>
    <property type="match status" value="1"/>
</dbReference>
<dbReference type="Pfam" id="PF00043">
    <property type="entry name" value="GST_C"/>
    <property type="match status" value="1"/>
</dbReference>
<dbReference type="PANTHER" id="PTHR44051:SF8">
    <property type="entry name" value="GLUTATHIONE S-TRANSFERASE GSTA"/>
    <property type="match status" value="1"/>
</dbReference>
<dbReference type="InterPro" id="IPR004045">
    <property type="entry name" value="Glutathione_S-Trfase_N"/>
</dbReference>
<dbReference type="InterPro" id="IPR004046">
    <property type="entry name" value="GST_C"/>
</dbReference>
<gene>
    <name evidence="5" type="ORF">NA56DRAFT_650627</name>
</gene>
<keyword evidence="6" id="KW-1185">Reference proteome</keyword>
<dbReference type="Pfam" id="PF02798">
    <property type="entry name" value="GST_N"/>
    <property type="match status" value="1"/>
</dbReference>
<organism evidence="5 6">
    <name type="scientific">Hyaloscypha hepaticicola</name>
    <dbReference type="NCBI Taxonomy" id="2082293"/>
    <lineage>
        <taxon>Eukaryota</taxon>
        <taxon>Fungi</taxon>
        <taxon>Dikarya</taxon>
        <taxon>Ascomycota</taxon>
        <taxon>Pezizomycotina</taxon>
        <taxon>Leotiomycetes</taxon>
        <taxon>Helotiales</taxon>
        <taxon>Hyaloscyphaceae</taxon>
        <taxon>Hyaloscypha</taxon>
    </lineage>
</organism>
<proteinExistence type="inferred from homology"/>
<evidence type="ECO:0000256" key="1">
    <source>
        <dbReference type="ARBA" id="ARBA00007409"/>
    </source>
</evidence>
<dbReference type="STRING" id="1745343.A0A2J6PLT1"/>
<dbReference type="SFLD" id="SFLDS00019">
    <property type="entry name" value="Glutathione_Transferase_(cytos"/>
    <property type="match status" value="1"/>
</dbReference>
<dbReference type="Gene3D" id="1.20.1050.10">
    <property type="match status" value="1"/>
</dbReference>